<keyword evidence="1" id="KW-0812">Transmembrane</keyword>
<evidence type="ECO:0000313" key="3">
    <source>
        <dbReference type="Proteomes" id="UP001597394"/>
    </source>
</evidence>
<dbReference type="EMBL" id="JBHULG010000002">
    <property type="protein sequence ID" value="MFD2545440.1"/>
    <property type="molecule type" value="Genomic_DNA"/>
</dbReference>
<name>A0ABW5KCC9_9FLAO</name>
<protein>
    <submittedName>
        <fullName evidence="2">Uncharacterized protein</fullName>
    </submittedName>
</protein>
<evidence type="ECO:0000313" key="2">
    <source>
        <dbReference type="EMBL" id="MFD2545440.1"/>
    </source>
</evidence>
<proteinExistence type="predicted"/>
<keyword evidence="3" id="KW-1185">Reference proteome</keyword>
<accession>A0ABW5KCC9</accession>
<keyword evidence="1" id="KW-1133">Transmembrane helix</keyword>
<comment type="caution">
    <text evidence="2">The sequence shown here is derived from an EMBL/GenBank/DDBJ whole genome shotgun (WGS) entry which is preliminary data.</text>
</comment>
<dbReference type="Proteomes" id="UP001597394">
    <property type="component" value="Unassembled WGS sequence"/>
</dbReference>
<feature type="transmembrane region" description="Helical" evidence="1">
    <location>
        <begin position="6"/>
        <end position="26"/>
    </location>
</feature>
<organism evidence="2 3">
    <name type="scientific">Kaistella montana</name>
    <dbReference type="NCBI Taxonomy" id="1849733"/>
    <lineage>
        <taxon>Bacteria</taxon>
        <taxon>Pseudomonadati</taxon>
        <taxon>Bacteroidota</taxon>
        <taxon>Flavobacteriia</taxon>
        <taxon>Flavobacteriales</taxon>
        <taxon>Weeksellaceae</taxon>
        <taxon>Chryseobacterium group</taxon>
        <taxon>Kaistella</taxon>
    </lineage>
</organism>
<gene>
    <name evidence="2" type="ORF">ACFSO8_08200</name>
</gene>
<keyword evidence="1" id="KW-0472">Membrane</keyword>
<dbReference type="RefSeq" id="WP_255929586.1">
    <property type="nucleotide sequence ID" value="NZ_JANFQP010000002.1"/>
</dbReference>
<reference evidence="3" key="1">
    <citation type="journal article" date="2019" name="Int. J. Syst. Evol. Microbiol.">
        <title>The Global Catalogue of Microorganisms (GCM) 10K type strain sequencing project: providing services to taxonomists for standard genome sequencing and annotation.</title>
        <authorList>
            <consortium name="The Broad Institute Genomics Platform"/>
            <consortium name="The Broad Institute Genome Sequencing Center for Infectious Disease"/>
            <person name="Wu L."/>
            <person name="Ma J."/>
        </authorList>
    </citation>
    <scope>NUCLEOTIDE SEQUENCE [LARGE SCALE GENOMIC DNA]</scope>
    <source>
        <strain evidence="3">KCTC 52204</strain>
    </source>
</reference>
<evidence type="ECO:0000256" key="1">
    <source>
        <dbReference type="SAM" id="Phobius"/>
    </source>
</evidence>
<sequence length="64" mass="7835">MYRQVLLIFFISYFGWDIAFVVYNLVDSHPEKFGDFINRFYRKLPFSNAVFIEKGKFYQIGFQY</sequence>